<dbReference type="SUPFAM" id="SSF53448">
    <property type="entry name" value="Nucleotide-diphospho-sugar transferases"/>
    <property type="match status" value="1"/>
</dbReference>
<name>A0A2P5PA05_9CHLR</name>
<keyword evidence="6 8" id="KW-0342">GTP-binding</keyword>
<feature type="binding site" evidence="8">
    <location>
        <begin position="19"/>
        <end position="21"/>
    </location>
    <ligand>
        <name>GTP</name>
        <dbReference type="ChEBI" id="CHEBI:37565"/>
    </ligand>
</feature>
<dbReference type="OrthoDB" id="9788394at2"/>
<accession>A0A2P5PA05</accession>
<keyword evidence="5 8" id="KW-0460">Magnesium</keyword>
<comment type="domain">
    <text evidence="8">The N-terminal domain determines nucleotide recognition and specific binding, while the C-terminal domain determines the specific binding to the target protein.</text>
</comment>
<keyword evidence="2 8" id="KW-0808">Transferase</keyword>
<dbReference type="HAMAP" id="MF_00316">
    <property type="entry name" value="MobA"/>
    <property type="match status" value="1"/>
</dbReference>
<evidence type="ECO:0000256" key="3">
    <source>
        <dbReference type="ARBA" id="ARBA00022723"/>
    </source>
</evidence>
<dbReference type="EMBL" id="JQAN02000001">
    <property type="protein sequence ID" value="PPD59105.1"/>
    <property type="molecule type" value="Genomic_DNA"/>
</dbReference>
<feature type="binding site" evidence="8">
    <location>
        <position position="109"/>
    </location>
    <ligand>
        <name>GTP</name>
        <dbReference type="ChEBI" id="CHEBI:37565"/>
    </ligand>
</feature>
<dbReference type="CDD" id="cd02503">
    <property type="entry name" value="MobA"/>
    <property type="match status" value="1"/>
</dbReference>
<feature type="binding site" evidence="8">
    <location>
        <position position="31"/>
    </location>
    <ligand>
        <name>GTP</name>
        <dbReference type="ChEBI" id="CHEBI:37565"/>
    </ligand>
</feature>
<evidence type="ECO:0000259" key="9">
    <source>
        <dbReference type="Pfam" id="PF12804"/>
    </source>
</evidence>
<dbReference type="GO" id="GO:0061603">
    <property type="term" value="F:molybdenum cofactor guanylyltransferase activity"/>
    <property type="evidence" value="ECO:0007669"/>
    <property type="project" value="UniProtKB-EC"/>
</dbReference>
<keyword evidence="3 8" id="KW-0479">Metal-binding</keyword>
<dbReference type="GO" id="GO:0006777">
    <property type="term" value="P:Mo-molybdopterin cofactor biosynthetic process"/>
    <property type="evidence" value="ECO:0007669"/>
    <property type="project" value="UniProtKB-KW"/>
</dbReference>
<comment type="subcellular location">
    <subcellularLocation>
        <location evidence="8">Cytoplasm</location>
    </subcellularLocation>
</comment>
<feature type="domain" description="MobA-like NTP transferase" evidence="9">
    <location>
        <begin position="16"/>
        <end position="170"/>
    </location>
</feature>
<dbReference type="PANTHER" id="PTHR19136">
    <property type="entry name" value="MOLYBDENUM COFACTOR GUANYLYLTRANSFERASE"/>
    <property type="match status" value="1"/>
</dbReference>
<keyword evidence="10" id="KW-0548">Nucleotidyltransferase</keyword>
<evidence type="ECO:0000256" key="2">
    <source>
        <dbReference type="ARBA" id="ARBA00022679"/>
    </source>
</evidence>
<evidence type="ECO:0000256" key="8">
    <source>
        <dbReference type="HAMAP-Rule" id="MF_00316"/>
    </source>
</evidence>
<feature type="binding site" evidence="8">
    <location>
        <position position="109"/>
    </location>
    <ligand>
        <name>Mg(2+)</name>
        <dbReference type="ChEBI" id="CHEBI:18420"/>
    </ligand>
</feature>
<keyword evidence="4 8" id="KW-0547">Nucleotide-binding</keyword>
<dbReference type="Pfam" id="PF12804">
    <property type="entry name" value="NTP_transf_3"/>
    <property type="match status" value="1"/>
</dbReference>
<dbReference type="InterPro" id="IPR025877">
    <property type="entry name" value="MobA-like_NTP_Trfase"/>
</dbReference>
<keyword evidence="7 8" id="KW-0501">Molybdenum cofactor biosynthesis</keyword>
<dbReference type="Proteomes" id="UP000235653">
    <property type="component" value="Unassembled WGS sequence"/>
</dbReference>
<keyword evidence="11" id="KW-1185">Reference proteome</keyword>
<dbReference type="EC" id="2.7.7.77" evidence="8"/>
<reference evidence="10 11" key="1">
    <citation type="journal article" date="2017" name="ISME J.">
        <title>Grape pomace compost harbors organohalide-respiring Dehalogenimonas species with novel reductive dehalogenase genes.</title>
        <authorList>
            <person name="Yang Y."/>
            <person name="Higgins S.A."/>
            <person name="Yan J."/>
            <person name="Simsir B."/>
            <person name="Chourey K."/>
            <person name="Iyer R."/>
            <person name="Hettich R.L."/>
            <person name="Baldwin B."/>
            <person name="Ogles D.M."/>
            <person name="Loffler F.E."/>
        </authorList>
    </citation>
    <scope>NUCLEOTIDE SEQUENCE [LARGE SCALE GENOMIC DNA]</scope>
    <source>
        <strain evidence="10 11">GP</strain>
    </source>
</reference>
<feature type="binding site" evidence="8">
    <location>
        <position position="80"/>
    </location>
    <ligand>
        <name>GTP</name>
        <dbReference type="ChEBI" id="CHEBI:37565"/>
    </ligand>
</feature>
<protein>
    <recommendedName>
        <fullName evidence="8">Probable molybdenum cofactor guanylyltransferase</fullName>
        <shortName evidence="8">MoCo guanylyltransferase</shortName>
        <ecNumber evidence="8">2.7.7.77</ecNumber>
    </recommendedName>
    <alternativeName>
        <fullName evidence="8">GTP:molybdopterin guanylyltransferase</fullName>
    </alternativeName>
    <alternativeName>
        <fullName evidence="8">Mo-MPT guanylyltransferase</fullName>
    </alternativeName>
    <alternativeName>
        <fullName evidence="8">Molybdopterin guanylyltransferase</fullName>
    </alternativeName>
    <alternativeName>
        <fullName evidence="8">Molybdopterin-guanine dinucleotide synthase</fullName>
        <shortName evidence="8">MGD synthase</shortName>
    </alternativeName>
</protein>
<sequence>MILHCLFRGATLSLSCIILAGGKGLRLGRDKALEKINSLTLVQHSVTTLRGLGEQIIVVTAPGKTDLGLEDFPEVRVVEDRDTGKGPLMGIYAGLSASKSELNLVVACDMPFLNLELIRFMVSQSEGWDAVIPRVGGLIEPLHAVYRRNIKEVAAELMAGGAYSLRQLLNKVRVRFIEETEIGLYDPQNLSFFNINFPEDLEKARELFRQRSS</sequence>
<gene>
    <name evidence="8" type="primary">mobA</name>
    <name evidence="10" type="ORF">JP09_000020</name>
</gene>
<dbReference type="InterPro" id="IPR029044">
    <property type="entry name" value="Nucleotide-diphossugar_trans"/>
</dbReference>
<evidence type="ECO:0000256" key="6">
    <source>
        <dbReference type="ARBA" id="ARBA00023134"/>
    </source>
</evidence>
<keyword evidence="1 8" id="KW-0963">Cytoplasm</keyword>
<comment type="function">
    <text evidence="8">Transfers a GMP moiety from GTP to Mo-molybdopterin (Mo-MPT) cofactor (Moco or molybdenum cofactor) to form Mo-molybdopterin guanine dinucleotide (Mo-MGD) cofactor.</text>
</comment>
<comment type="similarity">
    <text evidence="8">Belongs to the MobA family.</text>
</comment>
<dbReference type="GO" id="GO:0046872">
    <property type="term" value="F:metal ion binding"/>
    <property type="evidence" value="ECO:0007669"/>
    <property type="project" value="UniProtKB-KW"/>
</dbReference>
<evidence type="ECO:0000256" key="1">
    <source>
        <dbReference type="ARBA" id="ARBA00022490"/>
    </source>
</evidence>
<evidence type="ECO:0000313" key="11">
    <source>
        <dbReference type="Proteomes" id="UP000235653"/>
    </source>
</evidence>
<comment type="caution">
    <text evidence="10">The sequence shown here is derived from an EMBL/GenBank/DDBJ whole genome shotgun (WGS) entry which is preliminary data.</text>
</comment>
<evidence type="ECO:0000313" key="10">
    <source>
        <dbReference type="EMBL" id="PPD59105.1"/>
    </source>
</evidence>
<comment type="caution">
    <text evidence="8">Lacks conserved residue(s) required for the propagation of feature annotation.</text>
</comment>
<comment type="cofactor">
    <cofactor evidence="8">
        <name>Mg(2+)</name>
        <dbReference type="ChEBI" id="CHEBI:18420"/>
    </cofactor>
</comment>
<evidence type="ECO:0000256" key="4">
    <source>
        <dbReference type="ARBA" id="ARBA00022741"/>
    </source>
</evidence>
<dbReference type="PANTHER" id="PTHR19136:SF81">
    <property type="entry name" value="MOLYBDENUM COFACTOR GUANYLYLTRANSFERASE"/>
    <property type="match status" value="1"/>
</dbReference>
<comment type="catalytic activity">
    <reaction evidence="8">
        <text>Mo-molybdopterin + GTP + H(+) = Mo-molybdopterin guanine dinucleotide + diphosphate</text>
        <dbReference type="Rhea" id="RHEA:34243"/>
        <dbReference type="ChEBI" id="CHEBI:15378"/>
        <dbReference type="ChEBI" id="CHEBI:33019"/>
        <dbReference type="ChEBI" id="CHEBI:37565"/>
        <dbReference type="ChEBI" id="CHEBI:71302"/>
        <dbReference type="ChEBI" id="CHEBI:71310"/>
        <dbReference type="EC" id="2.7.7.77"/>
    </reaction>
</comment>
<evidence type="ECO:0000256" key="5">
    <source>
        <dbReference type="ARBA" id="ARBA00022842"/>
    </source>
</evidence>
<dbReference type="GO" id="GO:0005737">
    <property type="term" value="C:cytoplasm"/>
    <property type="evidence" value="ECO:0007669"/>
    <property type="project" value="UniProtKB-SubCell"/>
</dbReference>
<evidence type="ECO:0000256" key="7">
    <source>
        <dbReference type="ARBA" id="ARBA00023150"/>
    </source>
</evidence>
<dbReference type="GO" id="GO:0005525">
    <property type="term" value="F:GTP binding"/>
    <property type="evidence" value="ECO:0007669"/>
    <property type="project" value="UniProtKB-UniRule"/>
</dbReference>
<organism evidence="10 11">
    <name type="scientific">Dehalogenimonas etheniformans</name>
    <dbReference type="NCBI Taxonomy" id="1536648"/>
    <lineage>
        <taxon>Bacteria</taxon>
        <taxon>Bacillati</taxon>
        <taxon>Chloroflexota</taxon>
        <taxon>Dehalococcoidia</taxon>
        <taxon>Dehalococcoidales</taxon>
        <taxon>Dehalococcoidaceae</taxon>
        <taxon>Dehalogenimonas</taxon>
    </lineage>
</organism>
<proteinExistence type="inferred from homology"/>
<dbReference type="AlphaFoldDB" id="A0A2P5PA05"/>
<dbReference type="InterPro" id="IPR013482">
    <property type="entry name" value="Molybde_CF_guanTrfase"/>
</dbReference>
<dbReference type="Gene3D" id="3.90.550.10">
    <property type="entry name" value="Spore Coat Polysaccharide Biosynthesis Protein SpsA, Chain A"/>
    <property type="match status" value="1"/>
</dbReference>